<reference evidence="1 2" key="1">
    <citation type="journal article" date="2021" name="BMC Genomics">
        <title>Datura genome reveals duplications of psychoactive alkaloid biosynthetic genes and high mutation rate following tissue culture.</title>
        <authorList>
            <person name="Rajewski A."/>
            <person name="Carter-House D."/>
            <person name="Stajich J."/>
            <person name="Litt A."/>
        </authorList>
    </citation>
    <scope>NUCLEOTIDE SEQUENCE [LARGE SCALE GENOMIC DNA]</scope>
    <source>
        <strain evidence="1">AR-01</strain>
    </source>
</reference>
<keyword evidence="2" id="KW-1185">Reference proteome</keyword>
<dbReference type="Proteomes" id="UP000823775">
    <property type="component" value="Unassembled WGS sequence"/>
</dbReference>
<dbReference type="EMBL" id="JACEIK010002904">
    <property type="protein sequence ID" value="MCD9639404.1"/>
    <property type="molecule type" value="Genomic_DNA"/>
</dbReference>
<feature type="non-terminal residue" evidence="1">
    <location>
        <position position="1"/>
    </location>
</feature>
<organism evidence="1 2">
    <name type="scientific">Datura stramonium</name>
    <name type="common">Jimsonweed</name>
    <name type="synonym">Common thornapple</name>
    <dbReference type="NCBI Taxonomy" id="4076"/>
    <lineage>
        <taxon>Eukaryota</taxon>
        <taxon>Viridiplantae</taxon>
        <taxon>Streptophyta</taxon>
        <taxon>Embryophyta</taxon>
        <taxon>Tracheophyta</taxon>
        <taxon>Spermatophyta</taxon>
        <taxon>Magnoliopsida</taxon>
        <taxon>eudicotyledons</taxon>
        <taxon>Gunneridae</taxon>
        <taxon>Pentapetalae</taxon>
        <taxon>asterids</taxon>
        <taxon>lamiids</taxon>
        <taxon>Solanales</taxon>
        <taxon>Solanaceae</taxon>
        <taxon>Solanoideae</taxon>
        <taxon>Datureae</taxon>
        <taxon>Datura</taxon>
    </lineage>
</organism>
<feature type="non-terminal residue" evidence="1">
    <location>
        <position position="110"/>
    </location>
</feature>
<sequence>ALFGKQPKIFINIVCSFVAQFEGRSSESWKETRVARWAENGHMRHANRHVVLEIDEKMIAFAPHPQDTKKEMRPAVSPCLVLEILPILVCSSLLITSELWRWTSSTVANK</sequence>
<evidence type="ECO:0000313" key="2">
    <source>
        <dbReference type="Proteomes" id="UP000823775"/>
    </source>
</evidence>
<gene>
    <name evidence="1" type="ORF">HAX54_023916</name>
</gene>
<protein>
    <submittedName>
        <fullName evidence="1">Uncharacterized protein</fullName>
    </submittedName>
</protein>
<comment type="caution">
    <text evidence="1">The sequence shown here is derived from an EMBL/GenBank/DDBJ whole genome shotgun (WGS) entry which is preliminary data.</text>
</comment>
<evidence type="ECO:0000313" key="1">
    <source>
        <dbReference type="EMBL" id="MCD9639404.1"/>
    </source>
</evidence>
<accession>A0ABS8UXS5</accession>
<name>A0ABS8UXS5_DATST</name>
<proteinExistence type="predicted"/>